<evidence type="ECO:0000313" key="3">
    <source>
        <dbReference type="Proteomes" id="UP000184611"/>
    </source>
</evidence>
<keyword evidence="1" id="KW-0812">Transmembrane</keyword>
<dbReference type="RefSeq" id="WP_073580780.1">
    <property type="nucleotide sequence ID" value="NZ_CBCSEA010000001.1"/>
</dbReference>
<keyword evidence="1" id="KW-1133">Transmembrane helix</keyword>
<evidence type="ECO:0000313" key="2">
    <source>
        <dbReference type="EMBL" id="SHO72014.1"/>
    </source>
</evidence>
<evidence type="ECO:0000256" key="1">
    <source>
        <dbReference type="SAM" id="Phobius"/>
    </source>
</evidence>
<dbReference type="STRING" id="416016.SAMN05443547_0336"/>
<name>A0A1M7ZSZ8_9FLAO</name>
<feature type="transmembrane region" description="Helical" evidence="1">
    <location>
        <begin position="340"/>
        <end position="363"/>
    </location>
</feature>
<dbReference type="AlphaFoldDB" id="A0A1M7ZSZ8"/>
<dbReference type="InterPro" id="IPR022134">
    <property type="entry name" value="DUF3667"/>
</dbReference>
<organism evidence="2 3">
    <name type="scientific">Flavobacterium cucumis</name>
    <dbReference type="NCBI Taxonomy" id="416016"/>
    <lineage>
        <taxon>Bacteria</taxon>
        <taxon>Pseudomonadati</taxon>
        <taxon>Bacteroidota</taxon>
        <taxon>Flavobacteriia</taxon>
        <taxon>Flavobacteriales</taxon>
        <taxon>Flavobacteriaceae</taxon>
        <taxon>Flavobacterium</taxon>
    </lineage>
</organism>
<keyword evidence="1" id="KW-0472">Membrane</keyword>
<dbReference type="Pfam" id="PF12412">
    <property type="entry name" value="DUF3667"/>
    <property type="match status" value="1"/>
</dbReference>
<dbReference type="EMBL" id="FRYK01000001">
    <property type="protein sequence ID" value="SHO72014.1"/>
    <property type="molecule type" value="Genomic_DNA"/>
</dbReference>
<gene>
    <name evidence="2" type="ORF">SAMN05443547_0336</name>
</gene>
<feature type="transmembrane region" description="Helical" evidence="1">
    <location>
        <begin position="301"/>
        <end position="320"/>
    </location>
</feature>
<dbReference type="OrthoDB" id="675873at2"/>
<evidence type="ECO:0008006" key="4">
    <source>
        <dbReference type="Google" id="ProtNLM"/>
    </source>
</evidence>
<proteinExistence type="predicted"/>
<sequence>MSRKDFKYRGTKCINCETALDISEKYCHHCGQLNSTKKLEVKDFIEEFFANFYAYDSRLRNSIISLFSKPGILARRFNEGKRHTYANPFRLFLSVSLILFITFNLTEENNNIEEEEIKVEGKLTEKQKQDFKRIDSLSNKIISKNQSTRFLIDSINEPVIKYSRDSIYNKQFINENITSGFDPIIYTVLSFRNFYRKYPKKPTEDALKELGYESSFMYATFFNKSKLFKSNEIEDEIFDYFYAKLPFFIFLSLPILTLMFWLVFFSKKINYTEHLVFAYTFFTFIFICLIIFNLISLINNATATFLEGISFAFIFPIYFYKSLRNFYQESRWITVLKFLILNPLFFLLLSICTIIMMLIGIILF</sequence>
<reference evidence="3" key="1">
    <citation type="submission" date="2016-12" db="EMBL/GenBank/DDBJ databases">
        <authorList>
            <person name="Varghese N."/>
            <person name="Submissions S."/>
        </authorList>
    </citation>
    <scope>NUCLEOTIDE SEQUENCE [LARGE SCALE GENOMIC DNA]</scope>
    <source>
        <strain evidence="3">DSM 18830</strain>
    </source>
</reference>
<protein>
    <recommendedName>
        <fullName evidence="4">DUF3667 domain-containing protein</fullName>
    </recommendedName>
</protein>
<accession>A0A1M7ZSZ8</accession>
<feature type="transmembrane region" description="Helical" evidence="1">
    <location>
        <begin position="245"/>
        <end position="264"/>
    </location>
</feature>
<dbReference type="Proteomes" id="UP000184611">
    <property type="component" value="Unassembled WGS sequence"/>
</dbReference>
<feature type="transmembrane region" description="Helical" evidence="1">
    <location>
        <begin position="276"/>
        <end position="295"/>
    </location>
</feature>
<keyword evidence="3" id="KW-1185">Reference proteome</keyword>